<evidence type="ECO:0000313" key="3">
    <source>
        <dbReference type="EMBL" id="HIU25185.1"/>
    </source>
</evidence>
<gene>
    <name evidence="3" type="ORF">IAC50_01640</name>
</gene>
<evidence type="ECO:0000259" key="1">
    <source>
        <dbReference type="Pfam" id="PF01968"/>
    </source>
</evidence>
<dbReference type="Pfam" id="PF05378">
    <property type="entry name" value="Hydant_A_N"/>
    <property type="match status" value="1"/>
</dbReference>
<feature type="domain" description="Hydantoinase/oxoprolinase N-terminal" evidence="2">
    <location>
        <begin position="5"/>
        <end position="158"/>
    </location>
</feature>
<reference evidence="3" key="1">
    <citation type="submission" date="2020-10" db="EMBL/GenBank/DDBJ databases">
        <authorList>
            <person name="Gilroy R."/>
        </authorList>
    </citation>
    <scope>NUCLEOTIDE SEQUENCE</scope>
    <source>
        <strain evidence="3">ChiHcec3-6078</strain>
    </source>
</reference>
<evidence type="ECO:0000259" key="2">
    <source>
        <dbReference type="Pfam" id="PF05378"/>
    </source>
</evidence>
<dbReference type="Proteomes" id="UP000824090">
    <property type="component" value="Unassembled WGS sequence"/>
</dbReference>
<dbReference type="SUPFAM" id="SSF53067">
    <property type="entry name" value="Actin-like ATPase domain"/>
    <property type="match status" value="1"/>
</dbReference>
<accession>A0A9D1I1H9</accession>
<dbReference type="InterPro" id="IPR008040">
    <property type="entry name" value="Hydant_A_N"/>
</dbReference>
<evidence type="ECO:0000313" key="4">
    <source>
        <dbReference type="Proteomes" id="UP000824090"/>
    </source>
</evidence>
<comment type="caution">
    <text evidence="3">The sequence shown here is derived from an EMBL/GenBank/DDBJ whole genome shotgun (WGS) entry which is preliminary data.</text>
</comment>
<protein>
    <submittedName>
        <fullName evidence="3">Hydantoinase/oxoprolinase family protein</fullName>
    </submittedName>
</protein>
<proteinExistence type="predicted"/>
<reference evidence="3" key="2">
    <citation type="journal article" date="2021" name="PeerJ">
        <title>Extensive microbial diversity within the chicken gut microbiome revealed by metagenomics and culture.</title>
        <authorList>
            <person name="Gilroy R."/>
            <person name="Ravi A."/>
            <person name="Getino M."/>
            <person name="Pursley I."/>
            <person name="Horton D.L."/>
            <person name="Alikhan N.F."/>
            <person name="Baker D."/>
            <person name="Gharbi K."/>
            <person name="Hall N."/>
            <person name="Watson M."/>
            <person name="Adriaenssens E.M."/>
            <person name="Foster-Nyarko E."/>
            <person name="Jarju S."/>
            <person name="Secka A."/>
            <person name="Antonio M."/>
            <person name="Oren A."/>
            <person name="Chaudhuri R.R."/>
            <person name="La Ragione R."/>
            <person name="Hildebrand F."/>
            <person name="Pallen M.J."/>
        </authorList>
    </citation>
    <scope>NUCLEOTIDE SEQUENCE</scope>
    <source>
        <strain evidence="3">ChiHcec3-6078</strain>
    </source>
</reference>
<dbReference type="InterPro" id="IPR043129">
    <property type="entry name" value="ATPase_NBD"/>
</dbReference>
<dbReference type="PANTHER" id="PTHR11365:SF2">
    <property type="entry name" value="5-OXOPROLINASE"/>
    <property type="match status" value="1"/>
</dbReference>
<dbReference type="PANTHER" id="PTHR11365">
    <property type="entry name" value="5-OXOPROLINASE RELATED"/>
    <property type="match status" value="1"/>
</dbReference>
<dbReference type="EMBL" id="DVMP01000037">
    <property type="protein sequence ID" value="HIU25185.1"/>
    <property type="molecule type" value="Genomic_DNA"/>
</dbReference>
<name>A0A9D1I1H9_9FIRM</name>
<dbReference type="AlphaFoldDB" id="A0A9D1I1H9"/>
<dbReference type="InterPro" id="IPR045079">
    <property type="entry name" value="Oxoprolinase-like"/>
</dbReference>
<dbReference type="GO" id="GO:0017168">
    <property type="term" value="F:5-oxoprolinase (ATP-hydrolyzing) activity"/>
    <property type="evidence" value="ECO:0007669"/>
    <property type="project" value="TreeGrafter"/>
</dbReference>
<dbReference type="Gene3D" id="3.30.420.40">
    <property type="match status" value="1"/>
</dbReference>
<dbReference type="InterPro" id="IPR002821">
    <property type="entry name" value="Hydantoinase_A"/>
</dbReference>
<dbReference type="GO" id="GO:0006749">
    <property type="term" value="P:glutathione metabolic process"/>
    <property type="evidence" value="ECO:0007669"/>
    <property type="project" value="TreeGrafter"/>
</dbReference>
<dbReference type="GO" id="GO:0005829">
    <property type="term" value="C:cytosol"/>
    <property type="evidence" value="ECO:0007669"/>
    <property type="project" value="TreeGrafter"/>
</dbReference>
<organism evidence="3 4">
    <name type="scientific">Candidatus Allocopromorpha excrementigallinarum</name>
    <dbReference type="NCBI Taxonomy" id="2840742"/>
    <lineage>
        <taxon>Bacteria</taxon>
        <taxon>Bacillati</taxon>
        <taxon>Bacillota</taxon>
        <taxon>Clostridia</taxon>
        <taxon>Eubacteriales</taxon>
        <taxon>Eubacteriaceae</taxon>
        <taxon>Eubacteriaceae incertae sedis</taxon>
        <taxon>Candidatus Allocopromorpha</taxon>
    </lineage>
</organism>
<sequence>MSFILGMDTGGTYTDGVIVDSSTRKIIRKAKAPTTRQDLAVGIKNCVENLAFDRMNEISLASVSTTLATNSIVEGRGAAVGLIYMGTELEEEVPAAVTVKVKGRFDIMGRLKEDIDKEEIRKALLDMKGKVEAVAVSGYAGVRNPKHEQEVRKMAEELLEVPVVCAHQLTSALGFHHRTVTAVLNGRLIPVIDRLLKSTRRVMEEKGINAPVMIVKGDGTLMTEKVAKERPIETILSGPAASVIGALALTGKKDGLVLDMGGTTSDLADVTDGSVRIRKEGAKVGGWFTRVRAAEISTFGLGGDSRIYLDKKGKLCIGPEKVIPLCVVGKDNPQLAYELRSFWRGEIKGYFAQETDCYVYIGAGDESILTQKERVMVEKLKEGPHSISYVAGAVGDAPEMTDLTHLVQAGIIGRASLTPTDILHIKGKYTQWNRDLSLAGAKILAQRKEMNVNKFVDMVESSIHARLAMTCLQAAADFEGKDIALSDSPEAMYLIETAFKERVSPLLNPSVSLKKPLVAIGAPAEAWLTEAAGLLGGNIIVPRDADVANAYGAAVGQITESVEIKISLDGDKYILNCPWERSVYGSREEAMFYAIHEGRKYIEHLLAAAGCGSWTIDEKTSDIKVKTGENETVSMGADVVITGVGHLI</sequence>
<dbReference type="Pfam" id="PF01968">
    <property type="entry name" value="Hydantoinase_A"/>
    <property type="match status" value="1"/>
</dbReference>
<feature type="domain" description="Hydantoinase A/oxoprolinase" evidence="1">
    <location>
        <begin position="178"/>
        <end position="320"/>
    </location>
</feature>